<dbReference type="KEGG" id="shyd:CJD35_05405"/>
<accession>A0A249MS23</accession>
<dbReference type="Proteomes" id="UP000217141">
    <property type="component" value="Chromosome I"/>
</dbReference>
<dbReference type="AlphaFoldDB" id="A0A249MS23"/>
<name>A0A249MS23_SPHXE</name>
<dbReference type="EMBL" id="CP022745">
    <property type="protein sequence ID" value="ASY43949.1"/>
    <property type="molecule type" value="Genomic_DNA"/>
</dbReference>
<evidence type="ECO:0000313" key="1">
    <source>
        <dbReference type="EMBL" id="ASY43949.1"/>
    </source>
</evidence>
<evidence type="ECO:0000313" key="2">
    <source>
        <dbReference type="Proteomes" id="UP000217141"/>
    </source>
</evidence>
<proteinExistence type="predicted"/>
<sequence>MEAASQYRTAEAIRLYSSSFEANPNPAPLINRAKLYRWRLLFAEAIRDLELAQRLDKQQGNEFSIPIGIELEECRFLAQNRFNGQRDLFVADLKDKGFDYVAERLADTIFKGEGFLLGYHVMNEVDNVKKFENIADFPFVKNLIENDLRDHSIIDKILAERDGQEAFEASGKLFQMMLCVYDYPDMAKLRDLMVQKIWTLMNSPH</sequence>
<gene>
    <name evidence="1" type="ORF">CJD35_05405</name>
</gene>
<reference evidence="1 2" key="1">
    <citation type="submission" date="2017-08" db="EMBL/GenBank/DDBJ databases">
        <title>Whole Genome Sequence of Sphingobium hydrophobicum C1: Insights into Adaption to the Electronic-waste Contaminated Sediment.</title>
        <authorList>
            <person name="Song D."/>
            <person name="Chen X."/>
            <person name="Xu M."/>
        </authorList>
    </citation>
    <scope>NUCLEOTIDE SEQUENCE [LARGE SCALE GENOMIC DNA]</scope>
    <source>
        <strain evidence="1 2">C1</strain>
    </source>
</reference>
<organism evidence="1 2">
    <name type="scientific">Sphingobium xenophagum</name>
    <dbReference type="NCBI Taxonomy" id="121428"/>
    <lineage>
        <taxon>Bacteria</taxon>
        <taxon>Pseudomonadati</taxon>
        <taxon>Pseudomonadota</taxon>
        <taxon>Alphaproteobacteria</taxon>
        <taxon>Sphingomonadales</taxon>
        <taxon>Sphingomonadaceae</taxon>
        <taxon>Sphingobium</taxon>
    </lineage>
</organism>
<protein>
    <submittedName>
        <fullName evidence="1">Uncharacterized protein</fullName>
    </submittedName>
</protein>